<evidence type="ECO:0000256" key="1">
    <source>
        <dbReference type="ARBA" id="ARBA00010617"/>
    </source>
</evidence>
<name>A0A7W9EG81_9SPHN</name>
<reference evidence="2 3" key="1">
    <citation type="submission" date="2020-08" db="EMBL/GenBank/DDBJ databases">
        <title>Genomic Encyclopedia of Type Strains, Phase IV (KMG-IV): sequencing the most valuable type-strain genomes for metagenomic binning, comparative biology and taxonomic classification.</title>
        <authorList>
            <person name="Goeker M."/>
        </authorList>
    </citation>
    <scope>NUCLEOTIDE SEQUENCE [LARGE SCALE GENOMIC DNA]</scope>
    <source>
        <strain evidence="2 3">DSM 25079</strain>
    </source>
</reference>
<dbReference type="GO" id="GO:0016705">
    <property type="term" value="F:oxidoreductase activity, acting on paired donors, with incorporation or reduction of molecular oxygen"/>
    <property type="evidence" value="ECO:0007669"/>
    <property type="project" value="InterPro"/>
</dbReference>
<gene>
    <name evidence="2" type="ORF">FHS49_002834</name>
</gene>
<dbReference type="InterPro" id="IPR002397">
    <property type="entry name" value="Cyt_P450_B"/>
</dbReference>
<accession>A0A7W9EG81</accession>
<proteinExistence type="inferred from homology"/>
<dbReference type="SUPFAM" id="SSF48264">
    <property type="entry name" value="Cytochrome P450"/>
    <property type="match status" value="1"/>
</dbReference>
<dbReference type="GO" id="GO:0004497">
    <property type="term" value="F:monooxygenase activity"/>
    <property type="evidence" value="ECO:0007669"/>
    <property type="project" value="InterPro"/>
</dbReference>
<dbReference type="InterPro" id="IPR036396">
    <property type="entry name" value="Cyt_P450_sf"/>
</dbReference>
<dbReference type="RefSeq" id="WP_184019564.1">
    <property type="nucleotide sequence ID" value="NZ_JACIJC010000004.1"/>
</dbReference>
<dbReference type="PRINTS" id="PR00385">
    <property type="entry name" value="P450"/>
</dbReference>
<dbReference type="PRINTS" id="PR00359">
    <property type="entry name" value="BP450"/>
</dbReference>
<evidence type="ECO:0000313" key="3">
    <source>
        <dbReference type="Proteomes" id="UP000549617"/>
    </source>
</evidence>
<dbReference type="InterPro" id="IPR001128">
    <property type="entry name" value="Cyt_P450"/>
</dbReference>
<protein>
    <submittedName>
        <fullName evidence="2">Cytochrome P450</fullName>
    </submittedName>
</protein>
<sequence length="403" mass="45008">MATAPAAEVPAHVPPELVYEIGLTTGPEFLAAPHAFMAKLHETHPPIFYSVNPIAGNSWVTIKHADAFFTLRHPEYFTTAGATPFPRDPNNYFFFIPLEIDPPHHRKYRAILDPTFSPQGVLKLEGYMRGLANDLIDDFIDKGETDFTTAFGRPLPVSIFLDLMGLPQDMRDTFVGWAVNLLHSQDRTSAGLAMRGIEAYLAQVIAEKTMTPDDRVISTIIQARPDGEPLTEREIFGFTFFLFIAGLDTVFATLNNMWLWLANNPDRRQEIIDNPDNIDAQVEELLRVFSVTFSGRTLTQDIEMRGVQMKAGDKFSSILPACNYDPEVFPNPTTVDFSRPRKPILAFAGGVHSCIGAHLARLEIKVALQEWLRRIPDFSVAPGAKTEYWPGGVVGPKALPLIW</sequence>
<dbReference type="Pfam" id="PF00067">
    <property type="entry name" value="p450"/>
    <property type="match status" value="1"/>
</dbReference>
<organism evidence="2 3">
    <name type="scientific">Sphingobium boeckii</name>
    <dbReference type="NCBI Taxonomy" id="1082345"/>
    <lineage>
        <taxon>Bacteria</taxon>
        <taxon>Pseudomonadati</taxon>
        <taxon>Pseudomonadota</taxon>
        <taxon>Alphaproteobacteria</taxon>
        <taxon>Sphingomonadales</taxon>
        <taxon>Sphingomonadaceae</taxon>
        <taxon>Sphingobium</taxon>
    </lineage>
</organism>
<dbReference type="CDD" id="cd11035">
    <property type="entry name" value="P450cam-like"/>
    <property type="match status" value="1"/>
</dbReference>
<keyword evidence="3" id="KW-1185">Reference proteome</keyword>
<comment type="similarity">
    <text evidence="1">Belongs to the cytochrome P450 family.</text>
</comment>
<dbReference type="PANTHER" id="PTHR46696:SF6">
    <property type="entry name" value="P450, PUTATIVE (EUROFUNG)-RELATED"/>
    <property type="match status" value="1"/>
</dbReference>
<dbReference type="Gene3D" id="1.10.630.10">
    <property type="entry name" value="Cytochrome P450"/>
    <property type="match status" value="1"/>
</dbReference>
<dbReference type="GO" id="GO:0005506">
    <property type="term" value="F:iron ion binding"/>
    <property type="evidence" value="ECO:0007669"/>
    <property type="project" value="InterPro"/>
</dbReference>
<dbReference type="PANTHER" id="PTHR46696">
    <property type="entry name" value="P450, PUTATIVE (EUROFUNG)-RELATED"/>
    <property type="match status" value="1"/>
</dbReference>
<dbReference type="Proteomes" id="UP000549617">
    <property type="component" value="Unassembled WGS sequence"/>
</dbReference>
<comment type="caution">
    <text evidence="2">The sequence shown here is derived from an EMBL/GenBank/DDBJ whole genome shotgun (WGS) entry which is preliminary data.</text>
</comment>
<evidence type="ECO:0000313" key="2">
    <source>
        <dbReference type="EMBL" id="MBB5686810.1"/>
    </source>
</evidence>
<dbReference type="EMBL" id="JACIJC010000004">
    <property type="protein sequence ID" value="MBB5686810.1"/>
    <property type="molecule type" value="Genomic_DNA"/>
</dbReference>
<dbReference type="GO" id="GO:0020037">
    <property type="term" value="F:heme binding"/>
    <property type="evidence" value="ECO:0007669"/>
    <property type="project" value="InterPro"/>
</dbReference>
<dbReference type="AlphaFoldDB" id="A0A7W9EG81"/>